<comment type="caution">
    <text evidence="2">The sequence shown here is derived from an EMBL/GenBank/DDBJ whole genome shotgun (WGS) entry which is preliminary data.</text>
</comment>
<name>A0AAV9K4K7_9SOLN</name>
<dbReference type="Proteomes" id="UP001311915">
    <property type="component" value="Unassembled WGS sequence"/>
</dbReference>
<keyword evidence="1" id="KW-0732">Signal</keyword>
<keyword evidence="3" id="KW-1185">Reference proteome</keyword>
<evidence type="ECO:0000256" key="1">
    <source>
        <dbReference type="SAM" id="SignalP"/>
    </source>
</evidence>
<dbReference type="AlphaFoldDB" id="A0AAV9K4K7"/>
<protein>
    <submittedName>
        <fullName evidence="2">Uncharacterized protein</fullName>
    </submittedName>
</protein>
<accession>A0AAV9K4K7</accession>
<reference evidence="2 3" key="1">
    <citation type="submission" date="2023-10" db="EMBL/GenBank/DDBJ databases">
        <title>Genome-Wide Identification Analysis in wild type Solanum Pinnatisectum Reveals Some Genes Defensing Phytophthora Infestans.</title>
        <authorList>
            <person name="Sun C."/>
        </authorList>
    </citation>
    <scope>NUCLEOTIDE SEQUENCE [LARGE SCALE GENOMIC DNA]</scope>
    <source>
        <strain evidence="2">LQN</strain>
        <tissue evidence="2">Leaf</tissue>
    </source>
</reference>
<feature type="signal peptide" evidence="1">
    <location>
        <begin position="1"/>
        <end position="30"/>
    </location>
</feature>
<feature type="chain" id="PRO_5043676080" evidence="1">
    <location>
        <begin position="31"/>
        <end position="153"/>
    </location>
</feature>
<gene>
    <name evidence="2" type="ORF">R3W88_029196</name>
</gene>
<proteinExistence type="predicted"/>
<evidence type="ECO:0000313" key="3">
    <source>
        <dbReference type="Proteomes" id="UP001311915"/>
    </source>
</evidence>
<evidence type="ECO:0000313" key="2">
    <source>
        <dbReference type="EMBL" id="KAK4708271.1"/>
    </source>
</evidence>
<dbReference type="EMBL" id="JAWPEI010000012">
    <property type="protein sequence ID" value="KAK4708271.1"/>
    <property type="molecule type" value="Genomic_DNA"/>
</dbReference>
<sequence length="153" mass="17913">MAKDPSYVKFFGFLLVLQIWFYECCNKVDASTVIHTCHLLPASSIGTFQKTRFISSILRKACSENMAIGYYFYVYTYNYYCHMFQDVVFMDDERVVIELENLNDLNDSSFNKLRKLGNIRQSNSDTRKNEKELSYNFSHYVGVDSSLTSNEDF</sequence>
<organism evidence="2 3">
    <name type="scientific">Solanum pinnatisectum</name>
    <name type="common">tansyleaf nightshade</name>
    <dbReference type="NCBI Taxonomy" id="50273"/>
    <lineage>
        <taxon>Eukaryota</taxon>
        <taxon>Viridiplantae</taxon>
        <taxon>Streptophyta</taxon>
        <taxon>Embryophyta</taxon>
        <taxon>Tracheophyta</taxon>
        <taxon>Spermatophyta</taxon>
        <taxon>Magnoliopsida</taxon>
        <taxon>eudicotyledons</taxon>
        <taxon>Gunneridae</taxon>
        <taxon>Pentapetalae</taxon>
        <taxon>asterids</taxon>
        <taxon>lamiids</taxon>
        <taxon>Solanales</taxon>
        <taxon>Solanaceae</taxon>
        <taxon>Solanoideae</taxon>
        <taxon>Solaneae</taxon>
        <taxon>Solanum</taxon>
    </lineage>
</organism>